<dbReference type="WBParaSite" id="HPBE_0002167901-mRNA-1">
    <property type="protein sequence ID" value="HPBE_0002167901-mRNA-1"/>
    <property type="gene ID" value="HPBE_0002167901"/>
</dbReference>
<dbReference type="AlphaFoldDB" id="A0A3P8D7C3"/>
<name>A0A3P8D7C3_HELPZ</name>
<evidence type="ECO:0000313" key="1">
    <source>
        <dbReference type="EMBL" id="VDP27315.1"/>
    </source>
</evidence>
<dbReference type="OrthoDB" id="5842208at2759"/>
<dbReference type="EMBL" id="UZAH01033234">
    <property type="protein sequence ID" value="VDP27315.1"/>
    <property type="molecule type" value="Genomic_DNA"/>
</dbReference>
<gene>
    <name evidence="1" type="ORF">HPBE_LOCUS21677</name>
</gene>
<evidence type="ECO:0000313" key="2">
    <source>
        <dbReference type="Proteomes" id="UP000050761"/>
    </source>
</evidence>
<proteinExistence type="predicted"/>
<reference evidence="1 2" key="1">
    <citation type="submission" date="2018-11" db="EMBL/GenBank/DDBJ databases">
        <authorList>
            <consortium name="Pathogen Informatics"/>
        </authorList>
    </citation>
    <scope>NUCLEOTIDE SEQUENCE [LARGE SCALE GENOMIC DNA]</scope>
</reference>
<accession>A0A3P8D7C3</accession>
<keyword evidence="2" id="KW-1185">Reference proteome</keyword>
<protein>
    <submittedName>
        <fullName evidence="3">Amine oxidase</fullName>
    </submittedName>
</protein>
<organism evidence="1">
    <name type="scientific">Heligmosomoides polygyrus</name>
    <name type="common">Parasitic roundworm</name>
    <dbReference type="NCBI Taxonomy" id="6339"/>
    <lineage>
        <taxon>Eukaryota</taxon>
        <taxon>Metazoa</taxon>
        <taxon>Ecdysozoa</taxon>
        <taxon>Nematoda</taxon>
        <taxon>Chromadorea</taxon>
        <taxon>Rhabditida</taxon>
        <taxon>Rhabditina</taxon>
        <taxon>Rhabditomorpha</taxon>
        <taxon>Strongyloidea</taxon>
        <taxon>Heligmosomidae</taxon>
        <taxon>Heligmosomoides</taxon>
    </lineage>
</organism>
<dbReference type="Proteomes" id="UP000050761">
    <property type="component" value="Unassembled WGS sequence"/>
</dbReference>
<evidence type="ECO:0000313" key="3">
    <source>
        <dbReference type="WBParaSite" id="HPBE_0002167901-mRNA-1"/>
    </source>
</evidence>
<reference evidence="3" key="2">
    <citation type="submission" date="2019-09" db="UniProtKB">
        <authorList>
            <consortium name="WormBaseParasite"/>
        </authorList>
    </citation>
    <scope>IDENTIFICATION</scope>
</reference>
<sequence length="228" mass="25264">MLRLTALLHFVSCSTDILYSLRGQDVLRHHHRYGLSNIYGIKSVLSRREIAPFPLIYALDRNSSGGLKVTDSLFAVTENSTESAAENTDDFSAGPVPIVRVPRNETSFRFVTPTTVIHGVDYIAPSGLAVQIVEVRKVKRIGGGYPYGPRNFSIVEFPYSLKVEKPLGSSIVFKTHNVVSGTSKVYVYWLVAESDHSTTTTLNHHRSLNHHMVFHGWRAAIAGDVVGQ</sequence>